<dbReference type="OrthoDB" id="5403747at2759"/>
<dbReference type="RefSeq" id="XP_033428368.1">
    <property type="nucleotide sequence ID" value="XM_033569562.1"/>
</dbReference>
<name>A0A5M9N373_9EURO</name>
<dbReference type="VEuPathDB" id="FungiDB:EYZ11_000761"/>
<protein>
    <submittedName>
        <fullName evidence="2">Uncharacterized protein</fullName>
    </submittedName>
</protein>
<dbReference type="GeneID" id="54327599"/>
<proteinExistence type="predicted"/>
<reference evidence="2 3" key="1">
    <citation type="submission" date="2019-08" db="EMBL/GenBank/DDBJ databases">
        <title>The genome sequence of a newly discovered highly antifungal drug resistant Aspergillus species, Aspergillus tanneri NIH 1004.</title>
        <authorList>
            <person name="Mounaud S."/>
            <person name="Singh I."/>
            <person name="Joardar V."/>
            <person name="Pakala S."/>
            <person name="Pakala S."/>
            <person name="Venepally P."/>
            <person name="Chung J.K."/>
            <person name="Losada L."/>
            <person name="Nierman W.C."/>
        </authorList>
    </citation>
    <scope>NUCLEOTIDE SEQUENCE [LARGE SCALE GENOMIC DNA]</scope>
    <source>
        <strain evidence="2 3">NIH1004</strain>
    </source>
</reference>
<dbReference type="EMBL" id="QUQM01000003">
    <property type="protein sequence ID" value="KAA8649007.1"/>
    <property type="molecule type" value="Genomic_DNA"/>
</dbReference>
<accession>A0A5M9N373</accession>
<gene>
    <name evidence="2" type="ORF">ATNIH1004_004897</name>
</gene>
<evidence type="ECO:0000313" key="3">
    <source>
        <dbReference type="Proteomes" id="UP000324241"/>
    </source>
</evidence>
<sequence length="210" mass="22444">MSSGAKAKPEGLLGLSLAEAKAILLGLLCMDEGGKASKRWSALDAEKLAQRGGYKNGASAGTSYRAARRKLNEYSANFEQESLFVTTNTEAAPISAANTPKKTPGKRNKAAADIEGADNEKTESPKSKRQRKTPVKKGAAAKLKGIPEENEDQDMLNHEADAEDSKKAVNVKTEDDGLMARQEIDADSVMGEIDIDVELEAMESTKTSTI</sequence>
<organism evidence="2 3">
    <name type="scientific">Aspergillus tanneri</name>
    <dbReference type="NCBI Taxonomy" id="1220188"/>
    <lineage>
        <taxon>Eukaryota</taxon>
        <taxon>Fungi</taxon>
        <taxon>Dikarya</taxon>
        <taxon>Ascomycota</taxon>
        <taxon>Pezizomycotina</taxon>
        <taxon>Eurotiomycetes</taxon>
        <taxon>Eurotiomycetidae</taxon>
        <taxon>Eurotiales</taxon>
        <taxon>Aspergillaceae</taxon>
        <taxon>Aspergillus</taxon>
        <taxon>Aspergillus subgen. Circumdati</taxon>
    </lineage>
</organism>
<dbReference type="Proteomes" id="UP000324241">
    <property type="component" value="Unassembled WGS sequence"/>
</dbReference>
<dbReference type="AlphaFoldDB" id="A0A5M9N373"/>
<feature type="region of interest" description="Disordered" evidence="1">
    <location>
        <begin position="94"/>
        <end position="174"/>
    </location>
</feature>
<comment type="caution">
    <text evidence="2">The sequence shown here is derived from an EMBL/GenBank/DDBJ whole genome shotgun (WGS) entry which is preliminary data.</text>
</comment>
<feature type="compositionally biased region" description="Basic and acidic residues" evidence="1">
    <location>
        <begin position="155"/>
        <end position="174"/>
    </location>
</feature>
<evidence type="ECO:0000256" key="1">
    <source>
        <dbReference type="SAM" id="MobiDB-lite"/>
    </source>
</evidence>
<evidence type="ECO:0000313" key="2">
    <source>
        <dbReference type="EMBL" id="KAA8649007.1"/>
    </source>
</evidence>